<dbReference type="InterPro" id="IPR012337">
    <property type="entry name" value="RNaseH-like_sf"/>
</dbReference>
<organism evidence="7 8">
    <name type="scientific">Heliobacterium mobile</name>
    <name type="common">Heliobacillus mobilis</name>
    <dbReference type="NCBI Taxonomy" id="28064"/>
    <lineage>
        <taxon>Bacteria</taxon>
        <taxon>Bacillati</taxon>
        <taxon>Bacillota</taxon>
        <taxon>Clostridia</taxon>
        <taxon>Eubacteriales</taxon>
        <taxon>Heliobacteriaceae</taxon>
        <taxon>Heliobacterium</taxon>
    </lineage>
</organism>
<accession>A0A6I3SPT9</accession>
<dbReference type="RefSeq" id="WP_155478142.1">
    <property type="nucleotide sequence ID" value="NZ_WNKU01000070.1"/>
</dbReference>
<evidence type="ECO:0000256" key="1">
    <source>
        <dbReference type="ARBA" id="ARBA00010075"/>
    </source>
</evidence>
<keyword evidence="3" id="KW-0238">DNA-binding</keyword>
<dbReference type="OrthoDB" id="9794050at2"/>
<keyword evidence="4" id="KW-0233">DNA recombination</keyword>
<evidence type="ECO:0000256" key="4">
    <source>
        <dbReference type="ARBA" id="ARBA00023172"/>
    </source>
</evidence>
<evidence type="ECO:0000259" key="6">
    <source>
        <dbReference type="Pfam" id="PF01609"/>
    </source>
</evidence>
<dbReference type="GO" id="GO:0006313">
    <property type="term" value="P:DNA transposition"/>
    <property type="evidence" value="ECO:0007669"/>
    <property type="project" value="InterPro"/>
</dbReference>
<dbReference type="PANTHER" id="PTHR33258:SF1">
    <property type="entry name" value="TRANSPOSASE INSL FOR INSERTION SEQUENCE ELEMENT IS186A-RELATED"/>
    <property type="match status" value="1"/>
</dbReference>
<dbReference type="Proteomes" id="UP000430670">
    <property type="component" value="Unassembled WGS sequence"/>
</dbReference>
<keyword evidence="5" id="KW-0472">Membrane</keyword>
<dbReference type="InterPro" id="IPR047952">
    <property type="entry name" value="Transpos_IS4"/>
</dbReference>
<feature type="domain" description="Transposase IS4-like" evidence="6">
    <location>
        <begin position="119"/>
        <end position="348"/>
    </location>
</feature>
<evidence type="ECO:0000256" key="2">
    <source>
        <dbReference type="ARBA" id="ARBA00022578"/>
    </source>
</evidence>
<evidence type="ECO:0000313" key="8">
    <source>
        <dbReference type="Proteomes" id="UP000430670"/>
    </source>
</evidence>
<keyword evidence="5" id="KW-1133">Transmembrane helix</keyword>
<evidence type="ECO:0000313" key="7">
    <source>
        <dbReference type="EMBL" id="MTV51064.1"/>
    </source>
</evidence>
<proteinExistence type="inferred from homology"/>
<reference evidence="7 8" key="1">
    <citation type="submission" date="2019-11" db="EMBL/GenBank/DDBJ databases">
        <title>Whole-genome sequence of a the green, strictly anaerobic photosynthetic bacterium Heliobacillus mobilis DSM 6151.</title>
        <authorList>
            <person name="Kyndt J.A."/>
            <person name="Meyer T.E."/>
        </authorList>
    </citation>
    <scope>NUCLEOTIDE SEQUENCE [LARGE SCALE GENOMIC DNA]</scope>
    <source>
        <strain evidence="7 8">DSM 6151</strain>
    </source>
</reference>
<dbReference type="PANTHER" id="PTHR33258">
    <property type="entry name" value="TRANSPOSASE INSL FOR INSERTION SEQUENCE ELEMENT IS186A-RELATED"/>
    <property type="match status" value="1"/>
</dbReference>
<evidence type="ECO:0000256" key="5">
    <source>
        <dbReference type="SAM" id="Phobius"/>
    </source>
</evidence>
<feature type="transmembrane region" description="Helical" evidence="5">
    <location>
        <begin position="44"/>
        <end position="62"/>
    </location>
</feature>
<dbReference type="GO" id="GO:0003677">
    <property type="term" value="F:DNA binding"/>
    <property type="evidence" value="ECO:0007669"/>
    <property type="project" value="UniProtKB-KW"/>
</dbReference>
<keyword evidence="8" id="KW-1185">Reference proteome</keyword>
<sequence>MFELPKEEQAIEKKLTELYPKEWLLKTAIEVGFVKRDRKVDPVVFFWSLVLGFGVGLQRTLAELKRTYTSMAANKIAMSSFYDRFKPELVAFLKQCVQKAVADMANEPTVCMSATLKGFLDLLLVDSTLIHLHEKLANRWPGSRTNSSPAAIKLNLLMSAWGKGPRNVEVVEGKRSEQGLLDLGPWVKNRILLMDLGYFDHQRFQELDALGGFFVSRVKSNCNPLILRSLKKRKGITIAGQRFKAVKDQFQKETVDLEVMLSTKKQDNENRPLRVIGMWNENKKSYHFYVTNIPADCVTPEDIAKLYSARWAIELVMKELKSSYALEQISSADDCVVEALVYTAILTLIVSRNILGVLKEQYPQNTQRLTPLRWSKIFAATAYNVLNAVLIYEGINPRGYNPLTGAFLAEAIDPNVNRKRLLDPWVVFD</sequence>
<dbReference type="Gene3D" id="3.90.350.10">
    <property type="entry name" value="Transposase Inhibitor Protein From Tn5, Chain A, domain 1"/>
    <property type="match status" value="1"/>
</dbReference>
<name>A0A6I3SPT9_HELMO</name>
<comment type="caution">
    <text evidence="7">The sequence shown here is derived from an EMBL/GenBank/DDBJ whole genome shotgun (WGS) entry which is preliminary data.</text>
</comment>
<keyword evidence="5" id="KW-0812">Transmembrane</keyword>
<dbReference type="AlphaFoldDB" id="A0A6I3SPT9"/>
<evidence type="ECO:0000256" key="3">
    <source>
        <dbReference type="ARBA" id="ARBA00023125"/>
    </source>
</evidence>
<dbReference type="EMBL" id="WNKU01000070">
    <property type="protein sequence ID" value="MTV51064.1"/>
    <property type="molecule type" value="Genomic_DNA"/>
</dbReference>
<protein>
    <submittedName>
        <fullName evidence="7">IS4 family transposase</fullName>
    </submittedName>
</protein>
<dbReference type="InterPro" id="IPR002559">
    <property type="entry name" value="Transposase_11"/>
</dbReference>
<gene>
    <name evidence="7" type="ORF">GJ688_19395</name>
</gene>
<dbReference type="SUPFAM" id="SSF53098">
    <property type="entry name" value="Ribonuclease H-like"/>
    <property type="match status" value="1"/>
</dbReference>
<dbReference type="Pfam" id="PF01609">
    <property type="entry name" value="DDE_Tnp_1"/>
    <property type="match status" value="1"/>
</dbReference>
<comment type="similarity">
    <text evidence="1">Belongs to the transposase 11 family.</text>
</comment>
<dbReference type="GO" id="GO:0004803">
    <property type="term" value="F:transposase activity"/>
    <property type="evidence" value="ECO:0007669"/>
    <property type="project" value="InterPro"/>
</dbReference>
<dbReference type="NCBIfam" id="NF033592">
    <property type="entry name" value="transpos_IS4_1"/>
    <property type="match status" value="1"/>
</dbReference>
<keyword evidence="2" id="KW-0815">Transposition</keyword>